<reference evidence="1" key="1">
    <citation type="submission" date="2014-11" db="EMBL/GenBank/DDBJ databases">
        <authorList>
            <person name="Amaro Gonzalez C."/>
        </authorList>
    </citation>
    <scope>NUCLEOTIDE SEQUENCE</scope>
</reference>
<dbReference type="EMBL" id="GBXM01061527">
    <property type="protein sequence ID" value="JAH47050.1"/>
    <property type="molecule type" value="Transcribed_RNA"/>
</dbReference>
<sequence>MRWVKYEEKVQGVSTVCVCVYVYEDMHIQYISQ</sequence>
<evidence type="ECO:0000313" key="1">
    <source>
        <dbReference type="EMBL" id="JAH47050.1"/>
    </source>
</evidence>
<proteinExistence type="predicted"/>
<reference evidence="1" key="2">
    <citation type="journal article" date="2015" name="Fish Shellfish Immunol.">
        <title>Early steps in the European eel (Anguilla anguilla)-Vibrio vulnificus interaction in the gills: Role of the RtxA13 toxin.</title>
        <authorList>
            <person name="Callol A."/>
            <person name="Pajuelo D."/>
            <person name="Ebbesson L."/>
            <person name="Teles M."/>
            <person name="MacKenzie S."/>
            <person name="Amaro C."/>
        </authorList>
    </citation>
    <scope>NUCLEOTIDE SEQUENCE</scope>
</reference>
<name>A0A0E9T254_ANGAN</name>
<dbReference type="AlphaFoldDB" id="A0A0E9T254"/>
<accession>A0A0E9T254</accession>
<protein>
    <submittedName>
        <fullName evidence="1">Uncharacterized protein</fullName>
    </submittedName>
</protein>
<organism evidence="1">
    <name type="scientific">Anguilla anguilla</name>
    <name type="common">European freshwater eel</name>
    <name type="synonym">Muraena anguilla</name>
    <dbReference type="NCBI Taxonomy" id="7936"/>
    <lineage>
        <taxon>Eukaryota</taxon>
        <taxon>Metazoa</taxon>
        <taxon>Chordata</taxon>
        <taxon>Craniata</taxon>
        <taxon>Vertebrata</taxon>
        <taxon>Euteleostomi</taxon>
        <taxon>Actinopterygii</taxon>
        <taxon>Neopterygii</taxon>
        <taxon>Teleostei</taxon>
        <taxon>Anguilliformes</taxon>
        <taxon>Anguillidae</taxon>
        <taxon>Anguilla</taxon>
    </lineage>
</organism>